<evidence type="ECO:0000313" key="3">
    <source>
        <dbReference type="Proteomes" id="UP000027265"/>
    </source>
</evidence>
<evidence type="ECO:0000259" key="1">
    <source>
        <dbReference type="PROSITE" id="PS51194"/>
    </source>
</evidence>
<dbReference type="OrthoDB" id="10261556at2759"/>
<feature type="domain" description="Helicase C-terminal" evidence="1">
    <location>
        <begin position="3"/>
        <end position="99"/>
    </location>
</feature>
<dbReference type="Pfam" id="PF00271">
    <property type="entry name" value="Helicase_C"/>
    <property type="match status" value="1"/>
</dbReference>
<feature type="non-terminal residue" evidence="2">
    <location>
        <position position="1"/>
    </location>
</feature>
<dbReference type="HOGENOM" id="CLU_2475014_0_0_1"/>
<dbReference type="AlphaFoldDB" id="A0A067Q5Z8"/>
<dbReference type="InParanoid" id="A0A067Q5Z8"/>
<dbReference type="Gene3D" id="3.40.50.300">
    <property type="entry name" value="P-loop containing nucleotide triphosphate hydrolases"/>
    <property type="match status" value="1"/>
</dbReference>
<dbReference type="SUPFAM" id="SSF52540">
    <property type="entry name" value="P-loop containing nucleoside triphosphate hydrolases"/>
    <property type="match status" value="1"/>
</dbReference>
<proteinExistence type="predicted"/>
<dbReference type="InterPro" id="IPR001650">
    <property type="entry name" value="Helicase_C-like"/>
</dbReference>
<name>A0A067Q5Z8_9AGAM</name>
<reference evidence="3" key="1">
    <citation type="journal article" date="2014" name="Proc. Natl. Acad. Sci. U.S.A.">
        <title>Extensive sampling of basidiomycete genomes demonstrates inadequacy of the white-rot/brown-rot paradigm for wood decay fungi.</title>
        <authorList>
            <person name="Riley R."/>
            <person name="Salamov A.A."/>
            <person name="Brown D.W."/>
            <person name="Nagy L.G."/>
            <person name="Floudas D."/>
            <person name="Held B.W."/>
            <person name="Levasseur A."/>
            <person name="Lombard V."/>
            <person name="Morin E."/>
            <person name="Otillar R."/>
            <person name="Lindquist E.A."/>
            <person name="Sun H."/>
            <person name="LaButti K.M."/>
            <person name="Schmutz J."/>
            <person name="Jabbour D."/>
            <person name="Luo H."/>
            <person name="Baker S.E."/>
            <person name="Pisabarro A.G."/>
            <person name="Walton J.D."/>
            <person name="Blanchette R.A."/>
            <person name="Henrissat B."/>
            <person name="Martin F."/>
            <person name="Cullen D."/>
            <person name="Hibbett D.S."/>
            <person name="Grigoriev I.V."/>
        </authorList>
    </citation>
    <scope>NUCLEOTIDE SEQUENCE [LARGE SCALE GENOMIC DNA]</scope>
    <source>
        <strain evidence="3">MUCL 33604</strain>
    </source>
</reference>
<evidence type="ECO:0000313" key="2">
    <source>
        <dbReference type="EMBL" id="KDQ62453.1"/>
    </source>
</evidence>
<dbReference type="InterPro" id="IPR027417">
    <property type="entry name" value="P-loop_NTPase"/>
</dbReference>
<dbReference type="Proteomes" id="UP000027265">
    <property type="component" value="Unassembled WGS sequence"/>
</dbReference>
<gene>
    <name evidence="2" type="ORF">JAAARDRAFT_114297</name>
</gene>
<protein>
    <recommendedName>
        <fullName evidence="1">Helicase C-terminal domain-containing protein</fullName>
    </recommendedName>
</protein>
<keyword evidence="3" id="KW-1185">Reference proteome</keyword>
<feature type="non-terminal residue" evidence="2">
    <location>
        <position position="99"/>
    </location>
</feature>
<accession>A0A067Q5Z8</accession>
<organism evidence="2 3">
    <name type="scientific">Jaapia argillacea MUCL 33604</name>
    <dbReference type="NCBI Taxonomy" id="933084"/>
    <lineage>
        <taxon>Eukaryota</taxon>
        <taxon>Fungi</taxon>
        <taxon>Dikarya</taxon>
        <taxon>Basidiomycota</taxon>
        <taxon>Agaricomycotina</taxon>
        <taxon>Agaricomycetes</taxon>
        <taxon>Agaricomycetidae</taxon>
        <taxon>Jaapiales</taxon>
        <taxon>Jaapiaceae</taxon>
        <taxon>Jaapia</taxon>
    </lineage>
</organism>
<dbReference type="EMBL" id="KL197711">
    <property type="protein sequence ID" value="KDQ62453.1"/>
    <property type="molecule type" value="Genomic_DNA"/>
</dbReference>
<dbReference type="PROSITE" id="PS51194">
    <property type="entry name" value="HELICASE_CTER"/>
    <property type="match status" value="1"/>
</dbReference>
<sequence length="99" mass="11418">FRDLDFLIPHGLTDTDPAPPKFLVFFDNRQEAGNATIHLQNRLPDNIQFKVKHFHSVMSSYYRDKEFQALMQGDTFGLCVTNSFGMGLDLPDIEIVVQW</sequence>